<dbReference type="HOGENOM" id="CLU_042930_1_1_7"/>
<dbReference type="EC" id="2.7.7.43" evidence="1"/>
<dbReference type="InterPro" id="IPR029044">
    <property type="entry name" value="Nucleotide-diphossugar_trans"/>
</dbReference>
<dbReference type="RefSeq" id="WP_013706827.1">
    <property type="nucleotide sequence ID" value="NC_015388.1"/>
</dbReference>
<keyword evidence="1" id="KW-0548">Nucleotidyltransferase</keyword>
<sequence length="237" mass="27041">MITKPLCIIPARGGSKRFPRKNLALLQGKPLLAYAIEAARESEIFDLVCVSSEDQEILETAVWYQAGLALARPPALASDNAQVRQVCTHVLEYFISKGHFYREFAVLLVTNPLRTSQDLRSAYEIFRSRQANYLMSLVPFAHPPQRAVWAPQGYVEPYFGLNQMKQTQRLDQLYRHDGSFIFAKSQIFLAEGEFYGSKVIPYFMEAERSVDIDNPLDLAWAEFLLSRSSPREDLKSL</sequence>
<name>F2NJR3_DESAR</name>
<dbReference type="InterPro" id="IPR003329">
    <property type="entry name" value="Cytidylyl_trans"/>
</dbReference>
<dbReference type="PANTHER" id="PTHR21485">
    <property type="entry name" value="HAD SUPERFAMILY MEMBERS CMAS AND KDSC"/>
    <property type="match status" value="1"/>
</dbReference>
<dbReference type="PANTHER" id="PTHR21485:SF6">
    <property type="entry name" value="N-ACYLNEURAMINATE CYTIDYLYLTRANSFERASE-RELATED"/>
    <property type="match status" value="1"/>
</dbReference>
<accession>F2NJR3</accession>
<dbReference type="InterPro" id="IPR050793">
    <property type="entry name" value="CMP-NeuNAc_synthase"/>
</dbReference>
<dbReference type="STRING" id="880072.Desac_1880"/>
<reference evidence="1 2" key="1">
    <citation type="journal article" date="2011" name="Stand. Genomic Sci.">
        <title>Complete genome sequence of the acetate-degrading sulfate reducer Desulfobacca acetoxidans type strain (ASRB2).</title>
        <authorList>
            <person name="Goker M."/>
            <person name="Teshima H."/>
            <person name="Lapidus A."/>
            <person name="Nolan M."/>
            <person name="Lucas S."/>
            <person name="Hammon N."/>
            <person name="Deshpande S."/>
            <person name="Cheng J.F."/>
            <person name="Tapia R."/>
            <person name="Han C."/>
            <person name="Goodwin L."/>
            <person name="Pitluck S."/>
            <person name="Huntemann M."/>
            <person name="Liolios K."/>
            <person name="Ivanova N."/>
            <person name="Pagani I."/>
            <person name="Mavromatis K."/>
            <person name="Ovchinikova G."/>
            <person name="Pati A."/>
            <person name="Chen A."/>
            <person name="Palaniappan K."/>
            <person name="Land M."/>
            <person name="Hauser L."/>
            <person name="Brambilla E.M."/>
            <person name="Rohde M."/>
            <person name="Spring S."/>
            <person name="Detter J.C."/>
            <person name="Woyke T."/>
            <person name="Bristow J."/>
            <person name="Eisen J.A."/>
            <person name="Markowitz V."/>
            <person name="Hugenholtz P."/>
            <person name="Kyrpides N.C."/>
            <person name="Klenk H.P."/>
        </authorList>
    </citation>
    <scope>NUCLEOTIDE SEQUENCE [LARGE SCALE GENOMIC DNA]</scope>
    <source>
        <strain evidence="2">ATCC 700848 / DSM 11109 / ASRB2</strain>
    </source>
</reference>
<dbReference type="Gene3D" id="3.90.550.10">
    <property type="entry name" value="Spore Coat Polysaccharide Biosynthesis Protein SpsA, Chain A"/>
    <property type="match status" value="1"/>
</dbReference>
<reference evidence="2" key="2">
    <citation type="submission" date="2011-03" db="EMBL/GenBank/DDBJ databases">
        <title>The complete genome of Desulfobacca acetoxidans DSM 11109.</title>
        <authorList>
            <consortium name="US DOE Joint Genome Institute (JGI-PGF)"/>
            <person name="Lucas S."/>
            <person name="Copeland A."/>
            <person name="Lapidus A."/>
            <person name="Bruce D."/>
            <person name="Goodwin L."/>
            <person name="Pitluck S."/>
            <person name="Peters L."/>
            <person name="Kyrpides N."/>
            <person name="Mavromatis K."/>
            <person name="Ivanova N."/>
            <person name="Ovchinnikova G."/>
            <person name="Teshima H."/>
            <person name="Detter J.C."/>
            <person name="Han C."/>
            <person name="Land M."/>
            <person name="Hauser L."/>
            <person name="Markowitz V."/>
            <person name="Cheng J.-F."/>
            <person name="Hugenholtz P."/>
            <person name="Woyke T."/>
            <person name="Wu D."/>
            <person name="Spring S."/>
            <person name="Schueler E."/>
            <person name="Brambilla E."/>
            <person name="Klenk H.-P."/>
            <person name="Eisen J.A."/>
        </authorList>
    </citation>
    <scope>NUCLEOTIDE SEQUENCE [LARGE SCALE GENOMIC DNA]</scope>
    <source>
        <strain evidence="2">ATCC 700848 / DSM 11109 / ASRB2</strain>
    </source>
</reference>
<organism evidence="1 2">
    <name type="scientific">Desulfobacca acetoxidans (strain ATCC 700848 / DSM 11109 / ASRB2)</name>
    <dbReference type="NCBI Taxonomy" id="880072"/>
    <lineage>
        <taxon>Bacteria</taxon>
        <taxon>Pseudomonadati</taxon>
        <taxon>Thermodesulfobacteriota</taxon>
        <taxon>Desulfobaccia</taxon>
        <taxon>Desulfobaccales</taxon>
        <taxon>Desulfobaccaceae</taxon>
        <taxon>Desulfobacca</taxon>
    </lineage>
</organism>
<keyword evidence="1" id="KW-0808">Transferase</keyword>
<dbReference type="CDD" id="cd02513">
    <property type="entry name" value="CMP-NeuAc_Synthase"/>
    <property type="match status" value="1"/>
</dbReference>
<dbReference type="eggNOG" id="COG1083">
    <property type="taxonomic scope" value="Bacteria"/>
</dbReference>
<dbReference type="Pfam" id="PF02348">
    <property type="entry name" value="CTP_transf_3"/>
    <property type="match status" value="1"/>
</dbReference>
<dbReference type="GO" id="GO:0008781">
    <property type="term" value="F:N-acylneuraminate cytidylyltransferase activity"/>
    <property type="evidence" value="ECO:0007669"/>
    <property type="project" value="UniProtKB-EC"/>
</dbReference>
<protein>
    <submittedName>
        <fullName evidence="1">N-acylneuraminate cytidylyltransferase</fullName>
        <ecNumber evidence="1">2.7.7.43</ecNumber>
    </submittedName>
</protein>
<gene>
    <name evidence="1" type="ordered locus">Desac_1880</name>
</gene>
<dbReference type="AlphaFoldDB" id="F2NJR3"/>
<evidence type="ECO:0000313" key="2">
    <source>
        <dbReference type="Proteomes" id="UP000000483"/>
    </source>
</evidence>
<evidence type="ECO:0000313" key="1">
    <source>
        <dbReference type="EMBL" id="AEB09718.1"/>
    </source>
</evidence>
<keyword evidence="2" id="KW-1185">Reference proteome</keyword>
<dbReference type="OrthoDB" id="9805604at2"/>
<dbReference type="Proteomes" id="UP000000483">
    <property type="component" value="Chromosome"/>
</dbReference>
<dbReference type="SUPFAM" id="SSF53448">
    <property type="entry name" value="Nucleotide-diphospho-sugar transferases"/>
    <property type="match status" value="1"/>
</dbReference>
<dbReference type="KEGG" id="dao:Desac_1880"/>
<dbReference type="EMBL" id="CP002629">
    <property type="protein sequence ID" value="AEB09718.1"/>
    <property type="molecule type" value="Genomic_DNA"/>
</dbReference>
<proteinExistence type="predicted"/>